<dbReference type="Pfam" id="PF00144">
    <property type="entry name" value="Beta-lactamase"/>
    <property type="match status" value="1"/>
</dbReference>
<dbReference type="InterPro" id="IPR012338">
    <property type="entry name" value="Beta-lactam/transpept-like"/>
</dbReference>
<feature type="transmembrane region" description="Helical" evidence="1">
    <location>
        <begin position="150"/>
        <end position="168"/>
    </location>
</feature>
<evidence type="ECO:0000259" key="2">
    <source>
        <dbReference type="Pfam" id="PF00144"/>
    </source>
</evidence>
<proteinExistence type="predicted"/>
<dbReference type="PANTHER" id="PTHR43283:SF7">
    <property type="entry name" value="BETA-LACTAMASE-RELATED DOMAIN-CONTAINING PROTEIN"/>
    <property type="match status" value="1"/>
</dbReference>
<evidence type="ECO:0000313" key="4">
    <source>
        <dbReference type="Proteomes" id="UP000661607"/>
    </source>
</evidence>
<keyword evidence="1" id="KW-0812">Transmembrane</keyword>
<feature type="transmembrane region" description="Helical" evidence="1">
    <location>
        <begin position="39"/>
        <end position="56"/>
    </location>
</feature>
<feature type="domain" description="Beta-lactamase-related" evidence="2">
    <location>
        <begin position="244"/>
        <end position="500"/>
    </location>
</feature>
<dbReference type="RefSeq" id="WP_192780150.1">
    <property type="nucleotide sequence ID" value="NZ_BAAASY010000013.1"/>
</dbReference>
<keyword evidence="4" id="KW-1185">Reference proteome</keyword>
<evidence type="ECO:0000256" key="1">
    <source>
        <dbReference type="SAM" id="Phobius"/>
    </source>
</evidence>
<dbReference type="PANTHER" id="PTHR43283">
    <property type="entry name" value="BETA-LACTAMASE-RELATED"/>
    <property type="match status" value="1"/>
</dbReference>
<feature type="transmembrane region" description="Helical" evidence="1">
    <location>
        <begin position="113"/>
        <end position="138"/>
    </location>
</feature>
<keyword evidence="1" id="KW-0472">Membrane</keyword>
<sequence length="522" mass="57180">MWIEDQEPRFGRGEVVLVVVIGLAVLHHVDQLLRADGGGWAFGAGLLVYPALLLFGTRPWIRVALVALSLAIFQSATMFVDTPVEQYGTWARGASSALHAIGKPNLLGIASPALGVLSVTVSLLLTAATALALVLLTAEVRTLRRTGRTAAAATLVLILLTGAGYGWAASSTDTSTLARMVVWQGSDVLDHQRFPARTVDSRPPAFRFARAPGADRIPAQTVPVRDGGSVTERDLETFLRSTGTTAFIAIKGDTIRYEAYFNGYRHDSTFASFSVAKPFVSALVGIALADGHLGSVDDPVTKYLPELAVRDARFGRVTLRHLLTMASGLADLDPYYDPDLRAVALRDTEVVEAPGRRFHYNNINPVLLGLVLERATGRPVSAYLEQKLWGPLGMEADGSWSTDSERSRFEQMQTGLNARAVDFAKFGALYLNEGSWQGRQLIPREWVTASTRVDTTTDPAPHFQYNWWMRPGSGAPNDYWAQGNHGQFVYVSPGQDVVLLRLGIEYEYERWPELLAELARRL</sequence>
<dbReference type="Proteomes" id="UP000661607">
    <property type="component" value="Unassembled WGS sequence"/>
</dbReference>
<protein>
    <submittedName>
        <fullName evidence="3">CubicO group peptidase (Beta-lactamase class C family)</fullName>
    </submittedName>
</protein>
<dbReference type="EMBL" id="JADBEF010000001">
    <property type="protein sequence ID" value="MBE1566048.1"/>
    <property type="molecule type" value="Genomic_DNA"/>
</dbReference>
<dbReference type="SUPFAM" id="SSF56601">
    <property type="entry name" value="beta-lactamase/transpeptidase-like"/>
    <property type="match status" value="1"/>
</dbReference>
<organism evidence="3 4">
    <name type="scientific">Nonomuraea africana</name>
    <dbReference type="NCBI Taxonomy" id="46171"/>
    <lineage>
        <taxon>Bacteria</taxon>
        <taxon>Bacillati</taxon>
        <taxon>Actinomycetota</taxon>
        <taxon>Actinomycetes</taxon>
        <taxon>Streptosporangiales</taxon>
        <taxon>Streptosporangiaceae</taxon>
        <taxon>Nonomuraea</taxon>
    </lineage>
</organism>
<name>A0ABR9KVK3_9ACTN</name>
<keyword evidence="1" id="KW-1133">Transmembrane helix</keyword>
<feature type="transmembrane region" description="Helical" evidence="1">
    <location>
        <begin position="63"/>
        <end position="80"/>
    </location>
</feature>
<evidence type="ECO:0000313" key="3">
    <source>
        <dbReference type="EMBL" id="MBE1566048.1"/>
    </source>
</evidence>
<dbReference type="InterPro" id="IPR001466">
    <property type="entry name" value="Beta-lactam-related"/>
</dbReference>
<comment type="caution">
    <text evidence="3">The sequence shown here is derived from an EMBL/GenBank/DDBJ whole genome shotgun (WGS) entry which is preliminary data.</text>
</comment>
<accession>A0ABR9KVK3</accession>
<reference evidence="3 4" key="1">
    <citation type="submission" date="2020-10" db="EMBL/GenBank/DDBJ databases">
        <title>Sequencing the genomes of 1000 actinobacteria strains.</title>
        <authorList>
            <person name="Klenk H.-P."/>
        </authorList>
    </citation>
    <scope>NUCLEOTIDE SEQUENCE [LARGE SCALE GENOMIC DNA]</scope>
    <source>
        <strain evidence="3 4">DSM 43748</strain>
    </source>
</reference>
<gene>
    <name evidence="3" type="ORF">H4W81_008827</name>
</gene>
<dbReference type="InterPro" id="IPR050789">
    <property type="entry name" value="Diverse_Enzym_Activities"/>
</dbReference>
<dbReference type="Gene3D" id="3.40.710.10">
    <property type="entry name" value="DD-peptidase/beta-lactamase superfamily"/>
    <property type="match status" value="1"/>
</dbReference>
<feature type="transmembrane region" description="Helical" evidence="1">
    <location>
        <begin position="15"/>
        <end position="33"/>
    </location>
</feature>